<sequence>MGGFLLLELGPVAPDEPHQRGDSSLFDAHGLSNIAQHVLSGRLPAADYQSKILCCGEWRRKGAAYDLAPLGNQMPSSVTPEFRPLPKSTLQAAFTLQPGSAALSEADKGSLLQTNLGGFGPGTTGGSTGTAAAGGALGTAGSVGAPVKIKLKVGGKKEKKRRRESSEPVG</sequence>
<dbReference type="EMBL" id="JADXDR010000068">
    <property type="protein sequence ID" value="KAI7841116.1"/>
    <property type="molecule type" value="Genomic_DNA"/>
</dbReference>
<organism evidence="1 2">
    <name type="scientific">Chlorella ohadii</name>
    <dbReference type="NCBI Taxonomy" id="2649997"/>
    <lineage>
        <taxon>Eukaryota</taxon>
        <taxon>Viridiplantae</taxon>
        <taxon>Chlorophyta</taxon>
        <taxon>core chlorophytes</taxon>
        <taxon>Trebouxiophyceae</taxon>
        <taxon>Chlorellales</taxon>
        <taxon>Chlorellaceae</taxon>
        <taxon>Chlorella clade</taxon>
        <taxon>Chlorella</taxon>
    </lineage>
</organism>
<evidence type="ECO:0000313" key="2">
    <source>
        <dbReference type="Proteomes" id="UP001205105"/>
    </source>
</evidence>
<name>A0AAD5H270_9CHLO</name>
<reference evidence="1" key="1">
    <citation type="submission" date="2020-11" db="EMBL/GenBank/DDBJ databases">
        <title>Chlorella ohadii genome sequencing and assembly.</title>
        <authorList>
            <person name="Murik O."/>
            <person name="Treves H."/>
            <person name="Kedem I."/>
            <person name="Shotland Y."/>
            <person name="Kaplan A."/>
        </authorList>
    </citation>
    <scope>NUCLEOTIDE SEQUENCE</scope>
    <source>
        <strain evidence="1">1</strain>
    </source>
</reference>
<keyword evidence="2" id="KW-1185">Reference proteome</keyword>
<comment type="caution">
    <text evidence="1">The sequence shown here is derived from an EMBL/GenBank/DDBJ whole genome shotgun (WGS) entry which is preliminary data.</text>
</comment>
<dbReference type="AlphaFoldDB" id="A0AAD5H270"/>
<accession>A0AAD5H270</accession>
<evidence type="ECO:0000313" key="1">
    <source>
        <dbReference type="EMBL" id="KAI7841116.1"/>
    </source>
</evidence>
<gene>
    <name evidence="1" type="ORF">COHA_005341</name>
</gene>
<protein>
    <submittedName>
        <fullName evidence="1">Uncharacterized protein</fullName>
    </submittedName>
</protein>
<dbReference type="Proteomes" id="UP001205105">
    <property type="component" value="Unassembled WGS sequence"/>
</dbReference>
<proteinExistence type="predicted"/>